<proteinExistence type="predicted"/>
<feature type="transmembrane region" description="Helical" evidence="6">
    <location>
        <begin position="448"/>
        <end position="466"/>
    </location>
</feature>
<evidence type="ECO:0008006" key="9">
    <source>
        <dbReference type="Google" id="ProtNLM"/>
    </source>
</evidence>
<accession>A0ABR3QUA7</accession>
<evidence type="ECO:0000256" key="6">
    <source>
        <dbReference type="SAM" id="Phobius"/>
    </source>
</evidence>
<dbReference type="PANTHER" id="PTHR23501:SF158">
    <property type="entry name" value="TRANSPORTER, PUTATIVE (AFU_ORTHOLOGUE AFUA_5G14490)-RELATED"/>
    <property type="match status" value="1"/>
</dbReference>
<keyword evidence="4 6" id="KW-0472">Membrane</keyword>
<dbReference type="SUPFAM" id="SSF103473">
    <property type="entry name" value="MFS general substrate transporter"/>
    <property type="match status" value="1"/>
</dbReference>
<dbReference type="EMBL" id="JAKJXO020000015">
    <property type="protein sequence ID" value="KAL1595648.1"/>
    <property type="molecule type" value="Genomic_DNA"/>
</dbReference>
<dbReference type="Gene3D" id="1.20.1250.20">
    <property type="entry name" value="MFS general substrate transporter like domains"/>
    <property type="match status" value="1"/>
</dbReference>
<keyword evidence="2 6" id="KW-0812">Transmembrane</keyword>
<feature type="transmembrane region" description="Helical" evidence="6">
    <location>
        <begin position="554"/>
        <end position="572"/>
    </location>
</feature>
<dbReference type="InterPro" id="IPR036259">
    <property type="entry name" value="MFS_trans_sf"/>
</dbReference>
<evidence type="ECO:0000256" key="2">
    <source>
        <dbReference type="ARBA" id="ARBA00022692"/>
    </source>
</evidence>
<feature type="compositionally biased region" description="Low complexity" evidence="5">
    <location>
        <begin position="26"/>
        <end position="36"/>
    </location>
</feature>
<feature type="transmembrane region" description="Helical" evidence="6">
    <location>
        <begin position="578"/>
        <end position="600"/>
    </location>
</feature>
<organism evidence="7 8">
    <name type="scientific">Paraconiothyrium brasiliense</name>
    <dbReference type="NCBI Taxonomy" id="300254"/>
    <lineage>
        <taxon>Eukaryota</taxon>
        <taxon>Fungi</taxon>
        <taxon>Dikarya</taxon>
        <taxon>Ascomycota</taxon>
        <taxon>Pezizomycotina</taxon>
        <taxon>Dothideomycetes</taxon>
        <taxon>Pleosporomycetidae</taxon>
        <taxon>Pleosporales</taxon>
        <taxon>Massarineae</taxon>
        <taxon>Didymosphaeriaceae</taxon>
        <taxon>Paraconiothyrium</taxon>
    </lineage>
</organism>
<feature type="transmembrane region" description="Helical" evidence="6">
    <location>
        <begin position="487"/>
        <end position="504"/>
    </location>
</feature>
<name>A0ABR3QUA7_9PLEO</name>
<keyword evidence="8" id="KW-1185">Reference proteome</keyword>
<feature type="region of interest" description="Disordered" evidence="5">
    <location>
        <begin position="1"/>
        <end position="53"/>
    </location>
</feature>
<feature type="transmembrane region" description="Helical" evidence="6">
    <location>
        <begin position="698"/>
        <end position="716"/>
    </location>
</feature>
<protein>
    <recommendedName>
        <fullName evidence="9">MFS transporter</fullName>
    </recommendedName>
</protein>
<evidence type="ECO:0000256" key="4">
    <source>
        <dbReference type="ARBA" id="ARBA00023136"/>
    </source>
</evidence>
<feature type="transmembrane region" description="Helical" evidence="6">
    <location>
        <begin position="382"/>
        <end position="401"/>
    </location>
</feature>
<evidence type="ECO:0000313" key="7">
    <source>
        <dbReference type="EMBL" id="KAL1595648.1"/>
    </source>
</evidence>
<feature type="transmembrane region" description="Helical" evidence="6">
    <location>
        <begin position="621"/>
        <end position="638"/>
    </location>
</feature>
<feature type="transmembrane region" description="Helical" evidence="6">
    <location>
        <begin position="524"/>
        <end position="545"/>
    </location>
</feature>
<reference evidence="7 8" key="1">
    <citation type="submission" date="2024-02" db="EMBL/GenBank/DDBJ databases">
        <title>De novo assembly and annotation of 12 fungi associated with fruit tree decline syndrome in Ontario, Canada.</title>
        <authorList>
            <person name="Sulman M."/>
            <person name="Ellouze W."/>
            <person name="Ilyukhin E."/>
        </authorList>
    </citation>
    <scope>NUCLEOTIDE SEQUENCE [LARGE SCALE GENOMIC DNA]</scope>
    <source>
        <strain evidence="7 8">M42-189</strain>
    </source>
</reference>
<feature type="transmembrane region" description="Helical" evidence="6">
    <location>
        <begin position="422"/>
        <end position="442"/>
    </location>
</feature>
<evidence type="ECO:0000256" key="5">
    <source>
        <dbReference type="SAM" id="MobiDB-lite"/>
    </source>
</evidence>
<evidence type="ECO:0000256" key="1">
    <source>
        <dbReference type="ARBA" id="ARBA00004141"/>
    </source>
</evidence>
<dbReference type="PANTHER" id="PTHR23501">
    <property type="entry name" value="MAJOR FACILITATOR SUPERFAMILY"/>
    <property type="match status" value="1"/>
</dbReference>
<sequence length="742" mass="79239">MQTTPARSSRITKPRKPSAAAALGLRRSVSSPSSASPRRKPSQSANADLSNDDEKLDDTGVIASLVTDLNFRDVPQYMEYIRNRMFNDIPRTNAGMNSTRIAETLNYRKALPPIVTLAHLDALCASSTNTEREIAELAQAGILRRVTIPNRGLGLASVGDGIASVQEWERLIRSHTALTPDVQEKYLTAMRANPTSTTIASTGFAPSEISSLSAAGFLTTATALDSRSSILTMPGSGSLSSLSTAGSRHASGSLGAVGGASATQHMHGGTGQPISSIAHYNFSLPNTGLHTKLIIDARSHFLSLLKRSKYKEAPLEVLRERWDGGIAGKEDIADKKKARGEFAGVLPGRTKKWKQFHGLRFEWILAECIGAGLVELFETGSVVYINLPICGIAAILIIVFLDIRHEHTSFVDGVKAIDWTGIVTFLAFTLMVLLGLNFGGAIFPWDSAKVIALLVVGGLMILAFVYSEAKIAKYPLIPMDLFKNRSCVAALAVVTFHGFVFISGEYYMPLYLQSVLGLNPLKSGLLLLPFIVPGAIAGVICGVIIHRTGHFRPIIWVGSVLLCLGFGLLISLDANASIGPLVGFLIVAGLGSGVLFEAPLIAVQSQVEQKDVATATSTLSFIRNMSLTVSVVIGGTIFQNSMDARAGLLKTAGLPEDALEKLAGESAMANVHLPSTLNNKAWEMAAKEAFAYATRNMWITYAAFAGLGVVASVFVGKAHLSTEHIETVTGLKKEKEAETAHV</sequence>
<evidence type="ECO:0000256" key="3">
    <source>
        <dbReference type="ARBA" id="ARBA00022989"/>
    </source>
</evidence>
<comment type="caution">
    <text evidence="7">The sequence shown here is derived from an EMBL/GenBank/DDBJ whole genome shotgun (WGS) entry which is preliminary data.</text>
</comment>
<dbReference type="InterPro" id="IPR018865">
    <property type="entry name" value="STK19-like"/>
</dbReference>
<keyword evidence="3 6" id="KW-1133">Transmembrane helix</keyword>
<dbReference type="Proteomes" id="UP001521785">
    <property type="component" value="Unassembled WGS sequence"/>
</dbReference>
<gene>
    <name evidence="7" type="ORF">SLS60_009337</name>
</gene>
<comment type="subcellular location">
    <subcellularLocation>
        <location evidence="1">Membrane</location>
        <topology evidence="1">Multi-pass membrane protein</topology>
    </subcellularLocation>
</comment>
<evidence type="ECO:0000313" key="8">
    <source>
        <dbReference type="Proteomes" id="UP001521785"/>
    </source>
</evidence>
<dbReference type="Pfam" id="PF10494">
    <property type="entry name" value="Stk19"/>
    <property type="match status" value="1"/>
</dbReference>